<evidence type="ECO:0000313" key="6">
    <source>
        <dbReference type="Proteomes" id="UP000188219"/>
    </source>
</evidence>
<dbReference type="InterPro" id="IPR054613">
    <property type="entry name" value="Peptidase_S78_dom"/>
</dbReference>
<keyword evidence="2" id="KW-0645">Protease</keyword>
<dbReference type="NCBIfam" id="TIGR01543">
    <property type="entry name" value="proheadase_HK97"/>
    <property type="match status" value="1"/>
</dbReference>
<keyword evidence="3" id="KW-0378">Hydrolase</keyword>
<dbReference type="AlphaFoldDB" id="A0A1Q2M455"/>
<name>A0A1Q2M455_9GAMM</name>
<evidence type="ECO:0000256" key="3">
    <source>
        <dbReference type="ARBA" id="ARBA00022801"/>
    </source>
</evidence>
<dbReference type="RefSeq" id="WP_077402889.1">
    <property type="nucleotide sequence ID" value="NZ_CP019650.1"/>
</dbReference>
<proteinExistence type="predicted"/>
<keyword evidence="1" id="KW-1188">Viral release from host cell</keyword>
<evidence type="ECO:0000256" key="2">
    <source>
        <dbReference type="ARBA" id="ARBA00022670"/>
    </source>
</evidence>
<dbReference type="STRING" id="260552.Mag101_07390"/>
<dbReference type="OrthoDB" id="9804926at2"/>
<organism evidence="5 6">
    <name type="scientific">Microbulbifer agarilyticus</name>
    <dbReference type="NCBI Taxonomy" id="260552"/>
    <lineage>
        <taxon>Bacteria</taxon>
        <taxon>Pseudomonadati</taxon>
        <taxon>Pseudomonadota</taxon>
        <taxon>Gammaproteobacteria</taxon>
        <taxon>Cellvibrionales</taxon>
        <taxon>Microbulbiferaceae</taxon>
        <taxon>Microbulbifer</taxon>
    </lineage>
</organism>
<evidence type="ECO:0000259" key="4">
    <source>
        <dbReference type="Pfam" id="PF04586"/>
    </source>
</evidence>
<dbReference type="InterPro" id="IPR006433">
    <property type="entry name" value="Prohead_protease"/>
</dbReference>
<accession>A0A1Q2M455</accession>
<dbReference type="Pfam" id="PF04586">
    <property type="entry name" value="Peptidase_S78"/>
    <property type="match status" value="1"/>
</dbReference>
<reference evidence="5" key="1">
    <citation type="submission" date="2017-02" db="EMBL/GenBank/DDBJ databases">
        <title>Genome of Microbulbifer agarilyticus GP101.</title>
        <authorList>
            <person name="Jung J."/>
            <person name="Bae S.S."/>
            <person name="Baek K."/>
        </authorList>
    </citation>
    <scope>NUCLEOTIDE SEQUENCE [LARGE SCALE GENOMIC DNA]</scope>
    <source>
        <strain evidence="5">GP101</strain>
    </source>
</reference>
<feature type="domain" description="Prohead serine protease" evidence="4">
    <location>
        <begin position="20"/>
        <end position="158"/>
    </location>
</feature>
<dbReference type="GO" id="GO:0008233">
    <property type="term" value="F:peptidase activity"/>
    <property type="evidence" value="ECO:0007669"/>
    <property type="project" value="UniProtKB-KW"/>
</dbReference>
<dbReference type="KEGG" id="maga:Mag101_07390"/>
<dbReference type="GO" id="GO:0006508">
    <property type="term" value="P:proteolysis"/>
    <property type="evidence" value="ECO:0007669"/>
    <property type="project" value="UniProtKB-KW"/>
</dbReference>
<evidence type="ECO:0000256" key="1">
    <source>
        <dbReference type="ARBA" id="ARBA00022612"/>
    </source>
</evidence>
<dbReference type="EMBL" id="CP019650">
    <property type="protein sequence ID" value="AQQ67481.1"/>
    <property type="molecule type" value="Genomic_DNA"/>
</dbReference>
<sequence length="220" mass="24073">MEKKALSFDQCEIKFANGKPSKFTGYASKFGNVDSDGDVVVAGAFDQVIERGVMPKMFFNHDHWSVPIGKYSHIETDDVGVLVEGEFTLEVSKAKDVQAAMQAGTVDGLSWGGLVARDDTEWGNDGTRLIKNISELLEISVVSFPANGEARVDLSNFKSALHQCESIRDFERFLRDAGGFSKSLAEATTKRAKVLFAGDPQGETGLEEVTQLINRINAKF</sequence>
<dbReference type="Proteomes" id="UP000188219">
    <property type="component" value="Chromosome"/>
</dbReference>
<evidence type="ECO:0000313" key="5">
    <source>
        <dbReference type="EMBL" id="AQQ67481.1"/>
    </source>
</evidence>
<keyword evidence="6" id="KW-1185">Reference proteome</keyword>
<gene>
    <name evidence="5" type="ORF">Mag101_07390</name>
</gene>
<protein>
    <recommendedName>
        <fullName evidence="4">Prohead serine protease domain-containing protein</fullName>
    </recommendedName>
</protein>